<dbReference type="PANTHER" id="PTHR33295">
    <property type="entry name" value="ATPASE"/>
    <property type="match status" value="1"/>
</dbReference>
<gene>
    <name evidence="2" type="ORF">A2519_01860</name>
</gene>
<dbReference type="SMART" id="SM00382">
    <property type="entry name" value="AAA"/>
    <property type="match status" value="1"/>
</dbReference>
<proteinExistence type="predicted"/>
<accession>A0A1F7FA61</accession>
<dbReference type="Proteomes" id="UP000179243">
    <property type="component" value="Unassembled WGS sequence"/>
</dbReference>
<dbReference type="Gene3D" id="3.40.50.300">
    <property type="entry name" value="P-loop containing nucleotide triphosphate hydrolases"/>
    <property type="match status" value="1"/>
</dbReference>
<feature type="domain" description="AAA+ ATPase" evidence="1">
    <location>
        <begin position="17"/>
        <end position="144"/>
    </location>
</feature>
<organism evidence="2 3">
    <name type="scientific">Candidatus Raymondbacteria bacterium RIFOXYD12_FULL_49_13</name>
    <dbReference type="NCBI Taxonomy" id="1817890"/>
    <lineage>
        <taxon>Bacteria</taxon>
        <taxon>Raymondiibacteriota</taxon>
    </lineage>
</organism>
<evidence type="ECO:0000259" key="1">
    <source>
        <dbReference type="SMART" id="SM00382"/>
    </source>
</evidence>
<dbReference type="AlphaFoldDB" id="A0A1F7FA61"/>
<sequence>MYRSAIEYLKEWQNSQSRKPLVIRGARQVGKTFIVREFAKEFQNYVEINLETDINILSYFKSTDPKEIVELLALHFNTTIIPGKTLLFFDEIQAAPGLFAKLRYFYELMPGLHVIAAGSLLEFILKEHEFSMPVGRIEYLHLGPMNFAEYLLSTDNDKLLDFIKNYSLRDTFPQPIHQKLVSLYKTYLVVGGMPESIKSYLDKRSFVDSDRIKMNILSTYVDDFSKYGKRINRELLTTVFKAVPSLIGNKVKYSTISKDHRSAEIATVLNRLFLSKICYPIYHSSAQGIPLGAGRNNKVFKLLFLDVGLMCSALGLSMAHISKLDDVSLVNKGDISEQYVGQHLLYRKNFYYEPELYYWNRENPGSNAEVDYVIAHGPVIVPVEVKAGKTGTLKSLHLFVRERALKTGVRINLDIPSVVRCAGALPNGDRYDYNLISIPCYLISELDRFLDKQTS</sequence>
<dbReference type="EMBL" id="MFYX01000086">
    <property type="protein sequence ID" value="OGK03569.1"/>
    <property type="molecule type" value="Genomic_DNA"/>
</dbReference>
<dbReference type="InterPro" id="IPR027417">
    <property type="entry name" value="P-loop_NTPase"/>
</dbReference>
<dbReference type="InterPro" id="IPR041682">
    <property type="entry name" value="AAA_14"/>
</dbReference>
<dbReference type="SUPFAM" id="SSF52540">
    <property type="entry name" value="P-loop containing nucleoside triphosphate hydrolases"/>
    <property type="match status" value="1"/>
</dbReference>
<comment type="caution">
    <text evidence="2">The sequence shown here is derived from an EMBL/GenBank/DDBJ whole genome shotgun (WGS) entry which is preliminary data.</text>
</comment>
<dbReference type="InterPro" id="IPR025420">
    <property type="entry name" value="DUF4143"/>
</dbReference>
<protein>
    <recommendedName>
        <fullName evidence="1">AAA+ ATPase domain-containing protein</fullName>
    </recommendedName>
</protein>
<dbReference type="Pfam" id="PF13173">
    <property type="entry name" value="AAA_14"/>
    <property type="match status" value="1"/>
</dbReference>
<evidence type="ECO:0000313" key="2">
    <source>
        <dbReference type="EMBL" id="OGK03569.1"/>
    </source>
</evidence>
<dbReference type="InterPro" id="IPR003593">
    <property type="entry name" value="AAA+_ATPase"/>
</dbReference>
<reference evidence="2 3" key="1">
    <citation type="journal article" date="2016" name="Nat. Commun.">
        <title>Thousands of microbial genomes shed light on interconnected biogeochemical processes in an aquifer system.</title>
        <authorList>
            <person name="Anantharaman K."/>
            <person name="Brown C.T."/>
            <person name="Hug L.A."/>
            <person name="Sharon I."/>
            <person name="Castelle C.J."/>
            <person name="Probst A.J."/>
            <person name="Thomas B.C."/>
            <person name="Singh A."/>
            <person name="Wilkins M.J."/>
            <person name="Karaoz U."/>
            <person name="Brodie E.L."/>
            <person name="Williams K.H."/>
            <person name="Hubbard S.S."/>
            <person name="Banfield J.F."/>
        </authorList>
    </citation>
    <scope>NUCLEOTIDE SEQUENCE [LARGE SCALE GENOMIC DNA]</scope>
</reference>
<dbReference type="PANTHER" id="PTHR33295:SF7">
    <property type="entry name" value="ATPASE"/>
    <property type="match status" value="1"/>
</dbReference>
<evidence type="ECO:0000313" key="3">
    <source>
        <dbReference type="Proteomes" id="UP000179243"/>
    </source>
</evidence>
<name>A0A1F7FA61_UNCRA</name>
<dbReference type="Pfam" id="PF13635">
    <property type="entry name" value="DUF4143"/>
    <property type="match status" value="1"/>
</dbReference>